<evidence type="ECO:0000256" key="1">
    <source>
        <dbReference type="ARBA" id="ARBA00000971"/>
    </source>
</evidence>
<dbReference type="PROSITE" id="PS50059">
    <property type="entry name" value="FKBP_PPIASE"/>
    <property type="match status" value="1"/>
</dbReference>
<comment type="catalytic activity">
    <reaction evidence="1 3 4">
        <text>[protein]-peptidylproline (omega=180) = [protein]-peptidylproline (omega=0)</text>
        <dbReference type="Rhea" id="RHEA:16237"/>
        <dbReference type="Rhea" id="RHEA-COMP:10747"/>
        <dbReference type="Rhea" id="RHEA-COMP:10748"/>
        <dbReference type="ChEBI" id="CHEBI:83833"/>
        <dbReference type="ChEBI" id="CHEBI:83834"/>
        <dbReference type="EC" id="5.2.1.8"/>
    </reaction>
</comment>
<dbReference type="EC" id="5.2.1.8" evidence="4"/>
<comment type="caution">
    <text evidence="6">The sequence shown here is derived from an EMBL/GenBank/DDBJ whole genome shotgun (WGS) entry which is preliminary data.</text>
</comment>
<dbReference type="NCBIfam" id="TIGR03516">
    <property type="entry name" value="ppisom_GldI"/>
    <property type="match status" value="1"/>
</dbReference>
<reference evidence="6 7" key="1">
    <citation type="submission" date="2018-07" db="EMBL/GenBank/DDBJ databases">
        <title>Leeuwenhoekiella genomics.</title>
        <authorList>
            <person name="Tahon G."/>
            <person name="Willems A."/>
        </authorList>
    </citation>
    <scope>NUCLEOTIDE SEQUENCE [LARGE SCALE GENOMIC DNA]</scope>
    <source>
        <strain evidence="6 7">LMG 29608</strain>
    </source>
</reference>
<accession>A0A4Q0PCH6</accession>
<sequence length="184" mass="20523">MNKLIGLILVLFLVMACKTPEARRPVSHSSGSYIDASIARNKKLNKADEAAIKELMAANPQNEYFTSDKGFWYYYNVKDTTALPTADTGDLVTFDYQINTLDGNPIVTEAELGPQIYQIEQSNQDLISGLKDGLKLMKEGETVTFLLPSHKAFGYYGYEDKIGSNLPIQTRVTLNDIKQSNTEN</sequence>
<evidence type="ECO:0000256" key="4">
    <source>
        <dbReference type="RuleBase" id="RU003915"/>
    </source>
</evidence>
<dbReference type="EMBL" id="QOVK01000004">
    <property type="protein sequence ID" value="RXG24076.1"/>
    <property type="molecule type" value="Genomic_DNA"/>
</dbReference>
<organism evidence="6 7">
    <name type="scientific">Leeuwenhoekiella polynyae</name>
    <dbReference type="NCBI Taxonomy" id="1550906"/>
    <lineage>
        <taxon>Bacteria</taxon>
        <taxon>Pseudomonadati</taxon>
        <taxon>Bacteroidota</taxon>
        <taxon>Flavobacteriia</taxon>
        <taxon>Flavobacteriales</taxon>
        <taxon>Flavobacteriaceae</taxon>
        <taxon>Leeuwenhoekiella</taxon>
    </lineage>
</organism>
<dbReference type="OrthoDB" id="1093155at2"/>
<dbReference type="Pfam" id="PF00254">
    <property type="entry name" value="FKBP_C"/>
    <property type="match status" value="1"/>
</dbReference>
<keyword evidence="7" id="KW-1185">Reference proteome</keyword>
<evidence type="ECO:0000256" key="2">
    <source>
        <dbReference type="ARBA" id="ARBA00023110"/>
    </source>
</evidence>
<dbReference type="Gene3D" id="3.10.50.40">
    <property type="match status" value="1"/>
</dbReference>
<dbReference type="PROSITE" id="PS51257">
    <property type="entry name" value="PROKAR_LIPOPROTEIN"/>
    <property type="match status" value="1"/>
</dbReference>
<evidence type="ECO:0000313" key="6">
    <source>
        <dbReference type="EMBL" id="RXG24076.1"/>
    </source>
</evidence>
<gene>
    <name evidence="6" type="ORF">DSM02_1562</name>
</gene>
<evidence type="ECO:0000313" key="7">
    <source>
        <dbReference type="Proteomes" id="UP000289859"/>
    </source>
</evidence>
<dbReference type="GO" id="GO:0003755">
    <property type="term" value="F:peptidyl-prolyl cis-trans isomerase activity"/>
    <property type="evidence" value="ECO:0007669"/>
    <property type="project" value="UniProtKB-UniRule"/>
</dbReference>
<name>A0A4Q0PCH6_9FLAO</name>
<dbReference type="InterPro" id="IPR046357">
    <property type="entry name" value="PPIase_dom_sf"/>
</dbReference>
<evidence type="ECO:0000259" key="5">
    <source>
        <dbReference type="PROSITE" id="PS50059"/>
    </source>
</evidence>
<dbReference type="InterPro" id="IPR001179">
    <property type="entry name" value="PPIase_FKBP_dom"/>
</dbReference>
<keyword evidence="3 4" id="KW-0413">Isomerase</keyword>
<protein>
    <recommendedName>
        <fullName evidence="4">Peptidyl-prolyl cis-trans isomerase</fullName>
        <ecNumber evidence="4">5.2.1.8</ecNumber>
    </recommendedName>
</protein>
<dbReference type="InterPro" id="IPR019869">
    <property type="entry name" value="Motility-assoc_PPIase_GldI"/>
</dbReference>
<proteinExistence type="inferred from homology"/>
<dbReference type="Proteomes" id="UP000289859">
    <property type="component" value="Unassembled WGS sequence"/>
</dbReference>
<evidence type="ECO:0000256" key="3">
    <source>
        <dbReference type="PROSITE-ProRule" id="PRU00277"/>
    </source>
</evidence>
<comment type="similarity">
    <text evidence="4">Belongs to the FKBP-type PPIase family.</text>
</comment>
<dbReference type="AlphaFoldDB" id="A0A4Q0PCH6"/>
<keyword evidence="2 3" id="KW-0697">Rotamase</keyword>
<feature type="domain" description="PPIase FKBP-type" evidence="5">
    <location>
        <begin position="89"/>
        <end position="178"/>
    </location>
</feature>
<dbReference type="RefSeq" id="WP_128765065.1">
    <property type="nucleotide sequence ID" value="NZ_JBHUOO010000047.1"/>
</dbReference>
<dbReference type="SUPFAM" id="SSF54534">
    <property type="entry name" value="FKBP-like"/>
    <property type="match status" value="1"/>
</dbReference>